<evidence type="ECO:0000313" key="2">
    <source>
        <dbReference type="EMBL" id="CUS10404.1"/>
    </source>
</evidence>
<reference evidence="2" key="1">
    <citation type="submission" date="2015-10" db="EMBL/GenBank/DDBJ databases">
        <authorList>
            <person name="Regsiter A."/>
            <person name="william w."/>
        </authorList>
    </citation>
    <scope>NUCLEOTIDE SEQUENCE</scope>
    <source>
        <strain evidence="2">Montdore</strain>
    </source>
</reference>
<feature type="compositionally biased region" description="Low complexity" evidence="1">
    <location>
        <begin position="167"/>
        <end position="177"/>
    </location>
</feature>
<evidence type="ECO:0000256" key="1">
    <source>
        <dbReference type="SAM" id="MobiDB-lite"/>
    </source>
</evidence>
<dbReference type="AlphaFoldDB" id="A0A292PTF4"/>
<keyword evidence="3" id="KW-1185">Reference proteome</keyword>
<dbReference type="EMBL" id="LN891048">
    <property type="protein sequence ID" value="CUS10404.1"/>
    <property type="molecule type" value="Genomic_DNA"/>
</dbReference>
<protein>
    <submittedName>
        <fullName evidence="2">Uncharacterized protein</fullName>
    </submittedName>
</protein>
<feature type="compositionally biased region" description="Pro residues" evidence="1">
    <location>
        <begin position="184"/>
        <end position="194"/>
    </location>
</feature>
<feature type="compositionally biased region" description="Acidic residues" evidence="1">
    <location>
        <begin position="144"/>
        <end position="155"/>
    </location>
</feature>
<dbReference type="Proteomes" id="UP001412239">
    <property type="component" value="Unassembled WGS sequence"/>
</dbReference>
<feature type="region of interest" description="Disordered" evidence="1">
    <location>
        <begin position="130"/>
        <end position="202"/>
    </location>
</feature>
<gene>
    <name evidence="2" type="ORF">GSTUAT00005485001</name>
</gene>
<accession>A0A292PTF4</accession>
<proteinExistence type="predicted"/>
<name>A0A292PTF4_9PEZI</name>
<feature type="region of interest" description="Disordered" evidence="1">
    <location>
        <begin position="1"/>
        <end position="35"/>
    </location>
</feature>
<evidence type="ECO:0000313" key="3">
    <source>
        <dbReference type="Proteomes" id="UP001412239"/>
    </source>
</evidence>
<sequence length="202" mass="22129">MDKPPLSTDPSAKRFLAMSKSASGSAGTSPPVRGKTAKISVVRAQIGLKNEKYEWNKLVTISAKAFQKFNQENGFARTPTWSTLSFAQQQSLIERVKQYADMTPGCSRYFEDHPWLPEYLLYQRTRNKNTARKRDQGPGLGAGEAEEDEEDDAEDGNGSAKEDQGPDDAPGPADTQDSLSVFYPPAPPPLPAIPIPLKTDSI</sequence>
<organism evidence="2 3">
    <name type="scientific">Tuber aestivum</name>
    <name type="common">summer truffle</name>
    <dbReference type="NCBI Taxonomy" id="59557"/>
    <lineage>
        <taxon>Eukaryota</taxon>
        <taxon>Fungi</taxon>
        <taxon>Dikarya</taxon>
        <taxon>Ascomycota</taxon>
        <taxon>Pezizomycotina</taxon>
        <taxon>Pezizomycetes</taxon>
        <taxon>Pezizales</taxon>
        <taxon>Tuberaceae</taxon>
        <taxon>Tuber</taxon>
    </lineage>
</organism>